<evidence type="ECO:0000313" key="4">
    <source>
        <dbReference type="Proteomes" id="UP000183700"/>
    </source>
</evidence>
<dbReference type="Proteomes" id="UP000183700">
    <property type="component" value="Unassembled WGS sequence"/>
</dbReference>
<dbReference type="GO" id="GO:0005975">
    <property type="term" value="P:carbohydrate metabolic process"/>
    <property type="evidence" value="ECO:0007669"/>
    <property type="project" value="InterPro"/>
</dbReference>
<keyword evidence="4" id="KW-1185">Reference proteome</keyword>
<dbReference type="PROSITE" id="PS51677">
    <property type="entry name" value="NODB"/>
    <property type="match status" value="1"/>
</dbReference>
<dbReference type="Pfam" id="PF01522">
    <property type="entry name" value="Polysacc_deac_1"/>
    <property type="match status" value="1"/>
</dbReference>
<proteinExistence type="predicted"/>
<evidence type="ECO:0000313" key="3">
    <source>
        <dbReference type="EMBL" id="OJG35345.1"/>
    </source>
</evidence>
<organism evidence="3 4">
    <name type="scientific">Enterococcus devriesei</name>
    <dbReference type="NCBI Taxonomy" id="319970"/>
    <lineage>
        <taxon>Bacteria</taxon>
        <taxon>Bacillati</taxon>
        <taxon>Bacillota</taxon>
        <taxon>Bacilli</taxon>
        <taxon>Lactobacillales</taxon>
        <taxon>Enterococcaceae</taxon>
        <taxon>Enterococcus</taxon>
    </lineage>
</organism>
<dbReference type="PANTHER" id="PTHR34216">
    <property type="match status" value="1"/>
</dbReference>
<feature type="domain" description="NodB homology" evidence="2">
    <location>
        <begin position="14"/>
        <end position="271"/>
    </location>
</feature>
<name>A0A1L8STM2_9ENTE</name>
<dbReference type="OrthoDB" id="43281at2"/>
<gene>
    <name evidence="3" type="ORF">RV00_GL002899</name>
</gene>
<dbReference type="EMBL" id="JXKM01000007">
    <property type="protein sequence ID" value="OJG35345.1"/>
    <property type="molecule type" value="Genomic_DNA"/>
</dbReference>
<evidence type="ECO:0000259" key="2">
    <source>
        <dbReference type="PROSITE" id="PS51677"/>
    </source>
</evidence>
<comment type="caution">
    <text evidence="3">The sequence shown here is derived from an EMBL/GenBank/DDBJ whole genome shotgun (WGS) entry which is preliminary data.</text>
</comment>
<dbReference type="RefSeq" id="WP_071862678.1">
    <property type="nucleotide sequence ID" value="NZ_JAHLOV010000008.1"/>
</dbReference>
<dbReference type="CDD" id="cd10967">
    <property type="entry name" value="CE4_GLA_like_6s"/>
    <property type="match status" value="1"/>
</dbReference>
<dbReference type="InterPro" id="IPR011330">
    <property type="entry name" value="Glyco_hydro/deAcase_b/a-brl"/>
</dbReference>
<reference evidence="3 4" key="1">
    <citation type="submission" date="2014-12" db="EMBL/GenBank/DDBJ databases">
        <title>Draft genome sequences of 29 type strains of Enterococci.</title>
        <authorList>
            <person name="Zhong Z."/>
            <person name="Sun Z."/>
            <person name="Liu W."/>
            <person name="Zhang W."/>
            <person name="Zhang H."/>
        </authorList>
    </citation>
    <scope>NUCLEOTIDE SEQUENCE [LARGE SCALE GENOMIC DNA]</scope>
    <source>
        <strain evidence="3 4">DSM 22802</strain>
    </source>
</reference>
<evidence type="ECO:0000256" key="1">
    <source>
        <dbReference type="ARBA" id="ARBA00022729"/>
    </source>
</evidence>
<dbReference type="Gene3D" id="3.20.20.370">
    <property type="entry name" value="Glycoside hydrolase/deacetylase"/>
    <property type="match status" value="1"/>
</dbReference>
<dbReference type="GO" id="GO:0016810">
    <property type="term" value="F:hydrolase activity, acting on carbon-nitrogen (but not peptide) bonds"/>
    <property type="evidence" value="ECO:0007669"/>
    <property type="project" value="InterPro"/>
</dbReference>
<protein>
    <recommendedName>
        <fullName evidence="2">NodB homology domain-containing protein</fullName>
    </recommendedName>
</protein>
<dbReference type="STRING" id="319970.RV00_GL002899"/>
<sequence>MKPINLTFPEGRTKAVTLSYDDGKVSDREMITIMNKYGLKGTFNISYGTLGKKGKHLDYLPAEEVGELYQGHEVACHTYDHETLTRLPKHEMIAEILKNREGLEKLVDYPIRGFAYPMGVFNEEVKKILTVCGIEYARTTMHTQRYDLPRDLLEWSATCHHQDGLLEKTDAFLARNRPSVLDLFYVWGHSYEFVENNNWELFTSFCQKVSGKQEIWFATNIEIVDYLAAFQRLIFSADSSFVINPSMTDISLLVDGSRQIIAKAGGKTRLD</sequence>
<keyword evidence="1" id="KW-0732">Signal</keyword>
<dbReference type="AlphaFoldDB" id="A0A1L8STM2"/>
<dbReference type="InterPro" id="IPR002509">
    <property type="entry name" value="NODB_dom"/>
</dbReference>
<dbReference type="InterPro" id="IPR051398">
    <property type="entry name" value="Polysacch_Deacetylase"/>
</dbReference>
<dbReference type="PANTHER" id="PTHR34216:SF11">
    <property type="entry name" value="CHITOOLIGOSACCHARIDE DEACETYLASE"/>
    <property type="match status" value="1"/>
</dbReference>
<dbReference type="SUPFAM" id="SSF88713">
    <property type="entry name" value="Glycoside hydrolase/deacetylase"/>
    <property type="match status" value="1"/>
</dbReference>
<accession>A0A1L8STM2</accession>